<dbReference type="PANTHER" id="PTHR24136">
    <property type="entry name" value="SOWAH (DROSOPHILA) HOMOLOG"/>
    <property type="match status" value="1"/>
</dbReference>
<proteinExistence type="inferred from homology"/>
<sequence>MQAALTGFADFTLRFYVSASGSGTCSHGADLKGEDKSTTVECDPWNPELPPPPPAIYEAANLEVQLKMIFEYEAQNDKILSESRARSIITPDHTPQVALEGKAPKLRGNGANPNYMNSFGSFPLHQAASMFSVDMINLLIDYGASANLRTAGNKVIEGLLPLHVAIEDTCMHKYLEDNLLTDQKHLEHSNMHVDYIYKLIHLLCLPEMKMFLDTIRRLAKDTDNVVDELWKYIEDGKLVHVFLNPLLP</sequence>
<evidence type="ECO:0000256" key="2">
    <source>
        <dbReference type="ARBA" id="ARBA00022737"/>
    </source>
</evidence>
<dbReference type="Gene3D" id="1.25.40.20">
    <property type="entry name" value="Ankyrin repeat-containing domain"/>
    <property type="match status" value="1"/>
</dbReference>
<keyword evidence="2" id="KW-0677">Repeat</keyword>
<dbReference type="Pfam" id="PF00023">
    <property type="entry name" value="Ank"/>
    <property type="match status" value="1"/>
</dbReference>
<dbReference type="InterPro" id="IPR002110">
    <property type="entry name" value="Ankyrin_rpt"/>
</dbReference>
<dbReference type="SUPFAM" id="SSF48403">
    <property type="entry name" value="Ankyrin repeat"/>
    <property type="match status" value="1"/>
</dbReference>
<dbReference type="EMBL" id="PQIB02000009">
    <property type="protein sequence ID" value="RLM99239.1"/>
    <property type="molecule type" value="Genomic_DNA"/>
</dbReference>
<evidence type="ECO:0000256" key="3">
    <source>
        <dbReference type="ARBA" id="ARBA00023043"/>
    </source>
</evidence>
<gene>
    <name evidence="5" type="ORF">C2845_PM06G18960</name>
</gene>
<dbReference type="STRING" id="4540.A0A3L6R8S4"/>
<evidence type="ECO:0000256" key="4">
    <source>
        <dbReference type="PROSITE-ProRule" id="PRU00023"/>
    </source>
</evidence>
<protein>
    <submittedName>
        <fullName evidence="5">Uncharacterized protein</fullName>
    </submittedName>
</protein>
<evidence type="ECO:0000256" key="1">
    <source>
        <dbReference type="ARBA" id="ARBA00005949"/>
    </source>
</evidence>
<dbReference type="Proteomes" id="UP000275267">
    <property type="component" value="Unassembled WGS sequence"/>
</dbReference>
<dbReference type="PROSITE" id="PS50297">
    <property type="entry name" value="ANK_REP_REGION"/>
    <property type="match status" value="1"/>
</dbReference>
<dbReference type="InterPro" id="IPR036770">
    <property type="entry name" value="Ankyrin_rpt-contain_sf"/>
</dbReference>
<dbReference type="AlphaFoldDB" id="A0A3L6R8S4"/>
<dbReference type="GO" id="GO:0016567">
    <property type="term" value="P:protein ubiquitination"/>
    <property type="evidence" value="ECO:0007669"/>
    <property type="project" value="TreeGrafter"/>
</dbReference>
<dbReference type="PANTHER" id="PTHR24136:SF49">
    <property type="entry name" value="OS05G0124600 PROTEIN"/>
    <property type="match status" value="1"/>
</dbReference>
<organism evidence="5 6">
    <name type="scientific">Panicum miliaceum</name>
    <name type="common">Proso millet</name>
    <name type="synonym">Broomcorn millet</name>
    <dbReference type="NCBI Taxonomy" id="4540"/>
    <lineage>
        <taxon>Eukaryota</taxon>
        <taxon>Viridiplantae</taxon>
        <taxon>Streptophyta</taxon>
        <taxon>Embryophyta</taxon>
        <taxon>Tracheophyta</taxon>
        <taxon>Spermatophyta</taxon>
        <taxon>Magnoliopsida</taxon>
        <taxon>Liliopsida</taxon>
        <taxon>Poales</taxon>
        <taxon>Poaceae</taxon>
        <taxon>PACMAD clade</taxon>
        <taxon>Panicoideae</taxon>
        <taxon>Panicodae</taxon>
        <taxon>Paniceae</taxon>
        <taxon>Panicinae</taxon>
        <taxon>Panicum</taxon>
        <taxon>Panicum sect. Panicum</taxon>
    </lineage>
</organism>
<reference evidence="6" key="1">
    <citation type="journal article" date="2019" name="Nat. Commun.">
        <title>The genome of broomcorn millet.</title>
        <authorList>
            <person name="Zou C."/>
            <person name="Miki D."/>
            <person name="Li D."/>
            <person name="Tang Q."/>
            <person name="Xiao L."/>
            <person name="Rajput S."/>
            <person name="Deng P."/>
            <person name="Jia W."/>
            <person name="Huang R."/>
            <person name="Zhang M."/>
            <person name="Sun Y."/>
            <person name="Hu J."/>
            <person name="Fu X."/>
            <person name="Schnable P.S."/>
            <person name="Li F."/>
            <person name="Zhang H."/>
            <person name="Feng B."/>
            <person name="Zhu X."/>
            <person name="Liu R."/>
            <person name="Schnable J.C."/>
            <person name="Zhu J.-K."/>
            <person name="Zhang H."/>
        </authorList>
    </citation>
    <scope>NUCLEOTIDE SEQUENCE [LARGE SCALE GENOMIC DNA]</scope>
</reference>
<feature type="repeat" description="ANK" evidence="4">
    <location>
        <begin position="119"/>
        <end position="151"/>
    </location>
</feature>
<name>A0A3L6R8S4_PANMI</name>
<dbReference type="OrthoDB" id="686800at2759"/>
<accession>A0A3L6R8S4</accession>
<evidence type="ECO:0000313" key="6">
    <source>
        <dbReference type="Proteomes" id="UP000275267"/>
    </source>
</evidence>
<evidence type="ECO:0000313" key="5">
    <source>
        <dbReference type="EMBL" id="RLM99239.1"/>
    </source>
</evidence>
<keyword evidence="6" id="KW-1185">Reference proteome</keyword>
<dbReference type="GO" id="GO:0045732">
    <property type="term" value="P:positive regulation of protein catabolic process"/>
    <property type="evidence" value="ECO:0007669"/>
    <property type="project" value="TreeGrafter"/>
</dbReference>
<comment type="similarity">
    <text evidence="1">Belongs to the ankyrin SOCS box (ASB) family.</text>
</comment>
<comment type="caution">
    <text evidence="5">The sequence shown here is derived from an EMBL/GenBank/DDBJ whole genome shotgun (WGS) entry which is preliminary data.</text>
</comment>
<keyword evidence="3 4" id="KW-0040">ANK repeat</keyword>
<dbReference type="InterPro" id="IPR051573">
    <property type="entry name" value="Ankyrin-SOCS_box_domain"/>
</dbReference>
<dbReference type="PROSITE" id="PS50088">
    <property type="entry name" value="ANK_REPEAT"/>
    <property type="match status" value="1"/>
</dbReference>